<dbReference type="KEGG" id="cvc:BKX93_01760"/>
<keyword evidence="1" id="KW-0175">Coiled coil</keyword>
<feature type="domain" description="Bacteriophage tail tape measure C-terminal" evidence="3">
    <location>
        <begin position="732"/>
        <end position="805"/>
    </location>
</feature>
<dbReference type="AlphaFoldDB" id="A0A1D9LC39"/>
<dbReference type="Proteomes" id="UP000178776">
    <property type="component" value="Chromosome"/>
</dbReference>
<dbReference type="EMBL" id="CP017707">
    <property type="protein sequence ID" value="AOZ48846.1"/>
    <property type="molecule type" value="Genomic_DNA"/>
</dbReference>
<dbReference type="InterPro" id="IPR006431">
    <property type="entry name" value="Phage_tape_meas_C"/>
</dbReference>
<feature type="coiled-coil region" evidence="1">
    <location>
        <begin position="429"/>
        <end position="469"/>
    </location>
</feature>
<reference evidence="4 5" key="1">
    <citation type="submission" date="2016-10" db="EMBL/GenBank/DDBJ databases">
        <title>Chromobacterium muskegensis sp. nov., an insecticidal bacterium isolated from Sphagnum bogs.</title>
        <authorList>
            <person name="Sparks M.E."/>
            <person name="Blackburn M.B."/>
            <person name="Gundersen-Rindal D.E."/>
            <person name="Mitchell A."/>
            <person name="Farrar R."/>
            <person name="Kuhar D."/>
        </authorList>
    </citation>
    <scope>NUCLEOTIDE SEQUENCE [LARGE SCALE GENOMIC DNA]</scope>
    <source>
        <strain evidence="4 5">21-1</strain>
    </source>
</reference>
<protein>
    <submittedName>
        <fullName evidence="4">Phage tail tape measure protein</fullName>
    </submittedName>
</protein>
<dbReference type="STRING" id="1108595.BKX93_01760"/>
<dbReference type="InterPro" id="IPR009628">
    <property type="entry name" value="Phage_tape_measure_N"/>
</dbReference>
<dbReference type="GeneID" id="68839946"/>
<evidence type="ECO:0000259" key="3">
    <source>
        <dbReference type="Pfam" id="PF09718"/>
    </source>
</evidence>
<name>A0A1D9LC39_9NEIS</name>
<accession>A0A1D9LC39</accession>
<evidence type="ECO:0000259" key="2">
    <source>
        <dbReference type="Pfam" id="PF06791"/>
    </source>
</evidence>
<dbReference type="Pfam" id="PF09718">
    <property type="entry name" value="Tape_meas_lam_C"/>
    <property type="match status" value="1"/>
</dbReference>
<gene>
    <name evidence="4" type="ORF">BKX93_01760</name>
</gene>
<evidence type="ECO:0000313" key="4">
    <source>
        <dbReference type="EMBL" id="AOZ48846.1"/>
    </source>
</evidence>
<evidence type="ECO:0000313" key="5">
    <source>
        <dbReference type="Proteomes" id="UP000178776"/>
    </source>
</evidence>
<feature type="domain" description="Bacteriophage tail tape measure N-terminal" evidence="2">
    <location>
        <begin position="186"/>
        <end position="336"/>
    </location>
</feature>
<sequence length="957" mass="102367">MADNAELGFSVDTSQLDEATKALDRVTDAAGRTEQATISAGGAGRKMAHDYVPGVDATVEAIQRSERAANAYIQSLQKQLDMLGKNKAEQAALQAQYSGFSQQIQQQAYDIGKKIDAWHREEEAAKAAAKAEELAGRTAVASAEGFKALTFANAGSTRELIVLAHEAMTGNFSRMPGSFMVLMERAGGLHEMLGALVSPFGLMATAGVASVGAIAVAFYQGTQEAKAFNNAIALTGNYVGMTSSSFETMAQRLADANHVSAGSMRELMDQMIQTGQVGGKQIELITDAAQRYAKLTGGDAADAATKFAKALSDPSKSAVELNNQMHFLTLAQYEQIVALQRSGDVQGAQLALSKALDDHLKNVSGPNLSYIAMAWEGVAMGVRKAWDAMKGWGREESKAEEIAANKAEIASLMAAPTNSGYGAGNKARADALRARNAKLQADLAKETSAAQLKAQVEQVNQEGIAARARYDRFQTEFASPAEKRQKEIAERMRDFDAMIMAGDQVTPKMRNNAIAAINEKYKDKKPPRTKIDHAARQTDQEMARAQAMLAEARAQIGMLADGDDSRLAKLTAAEKRITELRTQLNMPQQFRLGQMSDGQIKNAIAEYQQVIPLQRKYMEDRLAAHNQELASKSALDAGNKWRGATAQQLAQLQQERDLVGASTQARKLYAAQLKIEQDLRAAISTAASKVNLTDQEFIAQYPQVVEQLRQGAKVRREQEIPAIQQEIELQQRWSTGWADAWASYQDIANNNARAASGVFNSMTHSMESTLTQFFETGKLGWKSFAAAILQEIEKIMVAKAAAGLLTQAVGFISGMVPTQAAAPVEVGTPTWTAQADGGAWSRGVQFFANGGVFDRPTGFAHAGGLGVLGEAGPEAVMPLTRGADGRLGVRASGGAGGGDVVINQTVIYQDAGGKQTQGDAQGSAMMAGMAEAMKAMVKQGIAAELRQGGMLYGARNA</sequence>
<dbReference type="NCBIfam" id="TIGR01541">
    <property type="entry name" value="tape_meas_lam_C"/>
    <property type="match status" value="1"/>
</dbReference>
<organism evidence="4 5">
    <name type="scientific">Chromobacterium vaccinii</name>
    <dbReference type="NCBI Taxonomy" id="1108595"/>
    <lineage>
        <taxon>Bacteria</taxon>
        <taxon>Pseudomonadati</taxon>
        <taxon>Pseudomonadota</taxon>
        <taxon>Betaproteobacteria</taxon>
        <taxon>Neisseriales</taxon>
        <taxon>Chromobacteriaceae</taxon>
        <taxon>Chromobacterium</taxon>
    </lineage>
</organism>
<dbReference type="Pfam" id="PF06791">
    <property type="entry name" value="TMP_2"/>
    <property type="match status" value="1"/>
</dbReference>
<proteinExistence type="predicted"/>
<evidence type="ECO:0000256" key="1">
    <source>
        <dbReference type="SAM" id="Coils"/>
    </source>
</evidence>
<dbReference type="RefSeq" id="WP_070978392.1">
    <property type="nucleotide sequence ID" value="NZ_CP017707.1"/>
</dbReference>